<protein>
    <recommendedName>
        <fullName evidence="3 10">Protein-S-isoprenylcysteine O-methyltransferase</fullName>
        <ecNumber evidence="3 10">2.1.1.100</ecNumber>
    </recommendedName>
</protein>
<evidence type="ECO:0000256" key="1">
    <source>
        <dbReference type="ARBA" id="ARBA00004141"/>
    </source>
</evidence>
<comment type="subcellular location">
    <subcellularLocation>
        <location evidence="10">Endoplasmic reticulum membrane</location>
        <topology evidence="10">Multi-pass membrane protein</topology>
    </subcellularLocation>
    <subcellularLocation>
        <location evidence="1">Membrane</location>
        <topology evidence="1">Multi-pass membrane protein</topology>
    </subcellularLocation>
</comment>
<evidence type="ECO:0000256" key="6">
    <source>
        <dbReference type="ARBA" id="ARBA00022691"/>
    </source>
</evidence>
<comment type="caution">
    <text evidence="11">The sequence shown here is derived from an EMBL/GenBank/DDBJ whole genome shotgun (WGS) entry which is preliminary data.</text>
</comment>
<feature type="non-terminal residue" evidence="11">
    <location>
        <position position="1"/>
    </location>
</feature>
<dbReference type="PROSITE" id="PS51564">
    <property type="entry name" value="SAM_ICMT"/>
    <property type="match status" value="1"/>
</dbReference>
<evidence type="ECO:0000256" key="10">
    <source>
        <dbReference type="RuleBase" id="RU362022"/>
    </source>
</evidence>
<keyword evidence="4 10" id="KW-0489">Methyltransferase</keyword>
<comment type="catalytic activity">
    <reaction evidence="10">
        <text>[protein]-C-terminal S-[(2E,6E)-farnesyl]-L-cysteine + S-adenosyl-L-methionine = [protein]-C-terminal S-[(2E,6E)-farnesyl]-L-cysteine methyl ester + S-adenosyl-L-homocysteine</text>
        <dbReference type="Rhea" id="RHEA:21672"/>
        <dbReference type="Rhea" id="RHEA-COMP:12125"/>
        <dbReference type="Rhea" id="RHEA-COMP:12126"/>
        <dbReference type="ChEBI" id="CHEBI:57856"/>
        <dbReference type="ChEBI" id="CHEBI:59789"/>
        <dbReference type="ChEBI" id="CHEBI:90510"/>
        <dbReference type="ChEBI" id="CHEBI:90511"/>
        <dbReference type="EC" id="2.1.1.100"/>
    </reaction>
</comment>
<dbReference type="PANTHER" id="PTHR12714:SF9">
    <property type="entry name" value="PROTEIN-S-ISOPRENYLCYSTEINE O-METHYLTRANSFERASE"/>
    <property type="match status" value="1"/>
</dbReference>
<comment type="similarity">
    <text evidence="2 10">Belongs to the class VI-like SAM-binding methyltransferase superfamily. Isoprenylcysteine carboxyl methyltransferase family.</text>
</comment>
<evidence type="ECO:0000256" key="8">
    <source>
        <dbReference type="ARBA" id="ARBA00022989"/>
    </source>
</evidence>
<keyword evidence="6 10" id="KW-0949">S-adenosyl-L-methionine</keyword>
<dbReference type="GO" id="GO:0004671">
    <property type="term" value="F:protein C-terminal S-isoprenylcysteine carboxyl O-methyltransferase activity"/>
    <property type="evidence" value="ECO:0007669"/>
    <property type="project" value="UniProtKB-EC"/>
</dbReference>
<dbReference type="GO" id="GO:0005789">
    <property type="term" value="C:endoplasmic reticulum membrane"/>
    <property type="evidence" value="ECO:0007669"/>
    <property type="project" value="UniProtKB-SubCell"/>
</dbReference>
<keyword evidence="9 10" id="KW-0472">Membrane</keyword>
<dbReference type="InterPro" id="IPR025770">
    <property type="entry name" value="PPMT_MeTrfase"/>
</dbReference>
<gene>
    <name evidence="11" type="ORF">D6C78_07608</name>
</gene>
<dbReference type="EMBL" id="QZBZ01000198">
    <property type="protein sequence ID" value="TIA33345.1"/>
    <property type="molecule type" value="Genomic_DNA"/>
</dbReference>
<evidence type="ECO:0000256" key="7">
    <source>
        <dbReference type="ARBA" id="ARBA00022692"/>
    </source>
</evidence>
<evidence type="ECO:0000256" key="2">
    <source>
        <dbReference type="ARBA" id="ARBA00009140"/>
    </source>
</evidence>
<evidence type="ECO:0000313" key="11">
    <source>
        <dbReference type="EMBL" id="TIA33345.1"/>
    </source>
</evidence>
<feature type="transmembrane region" description="Helical" evidence="10">
    <location>
        <begin position="178"/>
        <end position="205"/>
    </location>
</feature>
<keyword evidence="10" id="KW-0256">Endoplasmic reticulum</keyword>
<dbReference type="Gene3D" id="1.20.120.1630">
    <property type="match status" value="1"/>
</dbReference>
<reference evidence="11 12" key="1">
    <citation type="submission" date="2018-10" db="EMBL/GenBank/DDBJ databases">
        <title>Fifty Aureobasidium pullulans genomes reveal a recombining polyextremotolerant generalist.</title>
        <authorList>
            <person name="Gostincar C."/>
            <person name="Turk M."/>
            <person name="Zajc J."/>
            <person name="Gunde-Cimerman N."/>
        </authorList>
    </citation>
    <scope>NUCLEOTIDE SEQUENCE [LARGE SCALE GENOMIC DNA]</scope>
    <source>
        <strain evidence="11 12">EXF-1645</strain>
    </source>
</reference>
<dbReference type="EC" id="2.1.1.100" evidence="3 10"/>
<evidence type="ECO:0000256" key="3">
    <source>
        <dbReference type="ARBA" id="ARBA00012151"/>
    </source>
</evidence>
<dbReference type="Proteomes" id="UP000308724">
    <property type="component" value="Unassembled WGS sequence"/>
</dbReference>
<keyword evidence="7 10" id="KW-0812">Transmembrane</keyword>
<comment type="caution">
    <text evidence="10">Lacks conserved residue(s) required for the propagation of feature annotation.</text>
</comment>
<organism evidence="11 12">
    <name type="scientific">Aureobasidium pullulans</name>
    <name type="common">Black yeast</name>
    <name type="synonym">Pullularia pullulans</name>
    <dbReference type="NCBI Taxonomy" id="5580"/>
    <lineage>
        <taxon>Eukaryota</taxon>
        <taxon>Fungi</taxon>
        <taxon>Dikarya</taxon>
        <taxon>Ascomycota</taxon>
        <taxon>Pezizomycotina</taxon>
        <taxon>Dothideomycetes</taxon>
        <taxon>Dothideomycetidae</taxon>
        <taxon>Dothideales</taxon>
        <taxon>Saccotheciaceae</taxon>
        <taxon>Aureobasidium</taxon>
    </lineage>
</organism>
<evidence type="ECO:0000313" key="12">
    <source>
        <dbReference type="Proteomes" id="UP000308724"/>
    </source>
</evidence>
<sequence>TLDATDPPLFYPIESTSTDGTRYTPISWHCVTGVSAWRFVRDMRNNLSASSFPRLPMVEIASIRLDHFYATARWNNPRAEIESFLLSKDGYIPAHLCGILEIAIGSQAFPDWYTRFVTSHTIVGGAVLTTLGQVIRTVAMMQAGHNFNHQIEKQSREDHELVTTGLYSWSRHPSYIGIYLLFVGIQVMVGNIIVGLFSASILWVCLERRIQFEEKCLVEIFGVAYLTYTKQVPRFPSFSVATDFGLAQLAVEALQPKRWSWLETTHQEQLFRISAHTEHADVT</sequence>
<proteinExistence type="inferred from homology"/>
<dbReference type="PANTHER" id="PTHR12714">
    <property type="entry name" value="PROTEIN-S ISOPRENYLCYSTEINE O-METHYLTRANSFERASE"/>
    <property type="match status" value="1"/>
</dbReference>
<evidence type="ECO:0000256" key="5">
    <source>
        <dbReference type="ARBA" id="ARBA00022679"/>
    </source>
</evidence>
<accession>A0A4T0BM47</accession>
<dbReference type="AlphaFoldDB" id="A0A4T0BM47"/>
<dbReference type="InterPro" id="IPR007269">
    <property type="entry name" value="ICMT_MeTrfase"/>
</dbReference>
<name>A0A4T0BM47_AURPU</name>
<dbReference type="GO" id="GO:0032259">
    <property type="term" value="P:methylation"/>
    <property type="evidence" value="ECO:0007669"/>
    <property type="project" value="UniProtKB-KW"/>
</dbReference>
<keyword evidence="8 10" id="KW-1133">Transmembrane helix</keyword>
<evidence type="ECO:0000256" key="4">
    <source>
        <dbReference type="ARBA" id="ARBA00022603"/>
    </source>
</evidence>
<dbReference type="Pfam" id="PF04140">
    <property type="entry name" value="ICMT"/>
    <property type="match status" value="1"/>
</dbReference>
<keyword evidence="5" id="KW-0808">Transferase</keyword>
<evidence type="ECO:0000256" key="9">
    <source>
        <dbReference type="ARBA" id="ARBA00023136"/>
    </source>
</evidence>